<proteinExistence type="predicted"/>
<comment type="caution">
    <text evidence="1">The sequence shown here is derived from an EMBL/GenBank/DDBJ whole genome shotgun (WGS) entry which is preliminary data.</text>
</comment>
<dbReference type="RefSeq" id="WP_120358860.1">
    <property type="nucleotide sequence ID" value="NZ_SBKU01000007.1"/>
</dbReference>
<dbReference type="EMBL" id="SBKU01000007">
    <property type="protein sequence ID" value="RYQ68353.1"/>
    <property type="molecule type" value="Genomic_DNA"/>
</dbReference>
<dbReference type="Proteomes" id="UP000293268">
    <property type="component" value="Unassembled WGS sequence"/>
</dbReference>
<reference evidence="1 2" key="1">
    <citation type="submission" date="2019-01" db="EMBL/GenBank/DDBJ databases">
        <title>Unveiling genomic diversity among members of the Bifidobacterium pseudolongum species, a widely distributed gut commensal of the animal kingdom.</title>
        <authorList>
            <person name="Lugli G.A."/>
            <person name="Duranti S."/>
            <person name="Albert K."/>
            <person name="Mancabelli L."/>
            <person name="Napoli S."/>
            <person name="Viappiani A."/>
            <person name="Anzalone R."/>
            <person name="Longhi G."/>
            <person name="Milani C."/>
            <person name="Turroni F."/>
            <person name="Alessandri G."/>
            <person name="Sela D.A."/>
            <person name="Van Sinderen D."/>
            <person name="Ventura M."/>
        </authorList>
    </citation>
    <scope>NUCLEOTIDE SEQUENCE [LARGE SCALE GENOMIC DNA]</scope>
    <source>
        <strain evidence="1 2">2072B</strain>
    </source>
</reference>
<sequence>MQPDANRIQHDIHDLRDQAATLDALATRRIKIHHDTAHGRMSSAPTPLNLPAQDLLDQIHALALRLAYAAGLRFGRGMDVHGLLKGIDRPEPCEVLAARGDAWGIVRLVDDAAWRARQLTDPSPSLRYAGICPRCRSGVWIPETQPLTTEYRCTECGHVEPLATITQAHELRLLTSGTMDTAANLCHLLCACGIHVKRNTITQWRKRKRITPVGKDEQGRPVYALADVLLLRRAVDR</sequence>
<gene>
    <name evidence="1" type="ORF">PG2072B_0956</name>
</gene>
<accession>A0A4Q5BBV3</accession>
<evidence type="ECO:0000313" key="1">
    <source>
        <dbReference type="EMBL" id="RYQ68353.1"/>
    </source>
</evidence>
<name>A0A4Q5BBV3_9BIFI</name>
<protein>
    <submittedName>
        <fullName evidence="1">PhnA protein</fullName>
    </submittedName>
</protein>
<organism evidence="1 2">
    <name type="scientific">Bifidobacterium pseudolongum subsp. globosum</name>
    <dbReference type="NCBI Taxonomy" id="1690"/>
    <lineage>
        <taxon>Bacteria</taxon>
        <taxon>Bacillati</taxon>
        <taxon>Actinomycetota</taxon>
        <taxon>Actinomycetes</taxon>
        <taxon>Bifidobacteriales</taxon>
        <taxon>Bifidobacteriaceae</taxon>
        <taxon>Bifidobacterium</taxon>
    </lineage>
</organism>
<dbReference type="AlphaFoldDB" id="A0A4Q5BBV3"/>
<evidence type="ECO:0000313" key="2">
    <source>
        <dbReference type="Proteomes" id="UP000293268"/>
    </source>
</evidence>